<dbReference type="EMBL" id="QICS01000003">
    <property type="protein sequence ID" value="PXV91684.1"/>
    <property type="molecule type" value="Genomic_DNA"/>
</dbReference>
<dbReference type="GO" id="GO:0006508">
    <property type="term" value="P:proteolysis"/>
    <property type="evidence" value="ECO:0007669"/>
    <property type="project" value="InterPro"/>
</dbReference>
<dbReference type="Pfam" id="PF00664">
    <property type="entry name" value="ABC_membrane"/>
    <property type="match status" value="1"/>
</dbReference>
<feature type="transmembrane region" description="Helical" evidence="11">
    <location>
        <begin position="269"/>
        <end position="287"/>
    </location>
</feature>
<dbReference type="GO" id="GO:0005886">
    <property type="term" value="C:plasma membrane"/>
    <property type="evidence" value="ECO:0007669"/>
    <property type="project" value="UniProtKB-SubCell"/>
</dbReference>
<organism evidence="15 16">
    <name type="scientific">Lachnotalea glycerini</name>
    <dbReference type="NCBI Taxonomy" id="1763509"/>
    <lineage>
        <taxon>Bacteria</taxon>
        <taxon>Bacillati</taxon>
        <taxon>Bacillota</taxon>
        <taxon>Clostridia</taxon>
        <taxon>Lachnospirales</taxon>
        <taxon>Lachnospiraceae</taxon>
        <taxon>Lachnotalea</taxon>
    </lineage>
</organism>
<keyword evidence="8" id="KW-0067">ATP-binding</keyword>
<evidence type="ECO:0000259" key="14">
    <source>
        <dbReference type="PROSITE" id="PS50990"/>
    </source>
</evidence>
<keyword evidence="10 11" id="KW-0472">Membrane</keyword>
<dbReference type="InterPro" id="IPR017871">
    <property type="entry name" value="ABC_transporter-like_CS"/>
</dbReference>
<evidence type="ECO:0000256" key="4">
    <source>
        <dbReference type="ARBA" id="ARBA00022692"/>
    </source>
</evidence>
<dbReference type="GO" id="GO:0008234">
    <property type="term" value="F:cysteine-type peptidase activity"/>
    <property type="evidence" value="ECO:0007669"/>
    <property type="project" value="UniProtKB-KW"/>
</dbReference>
<dbReference type="Pfam" id="PF00005">
    <property type="entry name" value="ABC_tran"/>
    <property type="match status" value="1"/>
</dbReference>
<proteinExistence type="predicted"/>
<feature type="transmembrane region" description="Helical" evidence="11">
    <location>
        <begin position="152"/>
        <end position="176"/>
    </location>
</feature>
<keyword evidence="7" id="KW-0645">Protease</keyword>
<keyword evidence="3" id="KW-1003">Cell membrane</keyword>
<comment type="subcellular location">
    <subcellularLocation>
        <location evidence="1">Cell membrane</location>
        <topology evidence="1">Multi-pass membrane protein</topology>
    </subcellularLocation>
</comment>
<dbReference type="PROSITE" id="PS50893">
    <property type="entry name" value="ABC_TRANSPORTER_2"/>
    <property type="match status" value="1"/>
</dbReference>
<reference evidence="15 16" key="1">
    <citation type="submission" date="2018-05" db="EMBL/GenBank/DDBJ databases">
        <title>Genomic Encyclopedia of Type Strains, Phase IV (KMG-IV): sequencing the most valuable type-strain genomes for metagenomic binning, comparative biology and taxonomic classification.</title>
        <authorList>
            <person name="Goeker M."/>
        </authorList>
    </citation>
    <scope>NUCLEOTIDE SEQUENCE [LARGE SCALE GENOMIC DNA]</scope>
    <source>
        <strain evidence="15 16">DSM 28816</strain>
    </source>
</reference>
<dbReference type="Pfam" id="PF03412">
    <property type="entry name" value="Peptidase_C39"/>
    <property type="match status" value="1"/>
</dbReference>
<evidence type="ECO:0000256" key="1">
    <source>
        <dbReference type="ARBA" id="ARBA00004651"/>
    </source>
</evidence>
<evidence type="ECO:0000256" key="6">
    <source>
        <dbReference type="ARBA" id="ARBA00022801"/>
    </source>
</evidence>
<evidence type="ECO:0000313" key="15">
    <source>
        <dbReference type="EMBL" id="PXV91684.1"/>
    </source>
</evidence>
<dbReference type="InterPro" id="IPR003593">
    <property type="entry name" value="AAA+_ATPase"/>
</dbReference>
<feature type="domain" description="ABC transporter" evidence="12">
    <location>
        <begin position="469"/>
        <end position="701"/>
    </location>
</feature>
<dbReference type="Gene3D" id="1.20.1560.10">
    <property type="entry name" value="ABC transporter type 1, transmembrane domain"/>
    <property type="match status" value="1"/>
</dbReference>
<evidence type="ECO:0000256" key="3">
    <source>
        <dbReference type="ARBA" id="ARBA00022475"/>
    </source>
</evidence>
<feature type="transmembrane region" description="Helical" evidence="11">
    <location>
        <begin position="293"/>
        <end position="312"/>
    </location>
</feature>
<dbReference type="SMART" id="SM00382">
    <property type="entry name" value="AAA"/>
    <property type="match status" value="1"/>
</dbReference>
<dbReference type="Proteomes" id="UP000247523">
    <property type="component" value="Unassembled WGS sequence"/>
</dbReference>
<evidence type="ECO:0000256" key="9">
    <source>
        <dbReference type="ARBA" id="ARBA00022989"/>
    </source>
</evidence>
<dbReference type="InterPro" id="IPR036640">
    <property type="entry name" value="ABC1_TM_sf"/>
</dbReference>
<feature type="transmembrane region" description="Helical" evidence="11">
    <location>
        <begin position="188"/>
        <end position="211"/>
    </location>
</feature>
<keyword evidence="2" id="KW-0813">Transport</keyword>
<dbReference type="Gene3D" id="3.40.50.300">
    <property type="entry name" value="P-loop containing nucleotide triphosphate hydrolases"/>
    <property type="match status" value="1"/>
</dbReference>
<dbReference type="PROSITE" id="PS00211">
    <property type="entry name" value="ABC_TRANSPORTER_1"/>
    <property type="match status" value="1"/>
</dbReference>
<keyword evidence="4 11" id="KW-0812">Transmembrane</keyword>
<evidence type="ECO:0000256" key="11">
    <source>
        <dbReference type="SAM" id="Phobius"/>
    </source>
</evidence>
<dbReference type="InterPro" id="IPR027417">
    <property type="entry name" value="P-loop_NTPase"/>
</dbReference>
<dbReference type="AlphaFoldDB" id="A0A318EQ16"/>
<keyword evidence="5" id="KW-0547">Nucleotide-binding</keyword>
<dbReference type="RefSeq" id="WP_110290822.1">
    <property type="nucleotide sequence ID" value="NZ_QICS01000003.1"/>
</dbReference>
<dbReference type="CDD" id="cd18555">
    <property type="entry name" value="ABC_6TM_T1SS_like"/>
    <property type="match status" value="1"/>
</dbReference>
<evidence type="ECO:0000256" key="5">
    <source>
        <dbReference type="ARBA" id="ARBA00022741"/>
    </source>
</evidence>
<evidence type="ECO:0000313" key="16">
    <source>
        <dbReference type="Proteomes" id="UP000247523"/>
    </source>
</evidence>
<comment type="caution">
    <text evidence="15">The sequence shown here is derived from an EMBL/GenBank/DDBJ whole genome shotgun (WGS) entry which is preliminary data.</text>
</comment>
<evidence type="ECO:0000256" key="7">
    <source>
        <dbReference type="ARBA" id="ARBA00022807"/>
    </source>
</evidence>
<dbReference type="InterPro" id="IPR011527">
    <property type="entry name" value="ABC1_TM_dom"/>
</dbReference>
<dbReference type="FunFam" id="3.40.50.300:FF:000299">
    <property type="entry name" value="ABC transporter ATP-binding protein/permease"/>
    <property type="match status" value="1"/>
</dbReference>
<dbReference type="PANTHER" id="PTHR43394">
    <property type="entry name" value="ATP-DEPENDENT PERMEASE MDL1, MITOCHONDRIAL"/>
    <property type="match status" value="1"/>
</dbReference>
<dbReference type="InterPro" id="IPR005074">
    <property type="entry name" value="Peptidase_C39"/>
</dbReference>
<evidence type="ECO:0000259" key="12">
    <source>
        <dbReference type="PROSITE" id="PS50893"/>
    </source>
</evidence>
<name>A0A318EQ16_9FIRM</name>
<dbReference type="Gene3D" id="3.90.70.10">
    <property type="entry name" value="Cysteine proteinases"/>
    <property type="match status" value="1"/>
</dbReference>
<dbReference type="GO" id="GO:0016887">
    <property type="term" value="F:ATP hydrolysis activity"/>
    <property type="evidence" value="ECO:0007669"/>
    <property type="project" value="InterPro"/>
</dbReference>
<accession>A0A318EQ16</accession>
<evidence type="ECO:0000256" key="8">
    <source>
        <dbReference type="ARBA" id="ARBA00022840"/>
    </source>
</evidence>
<gene>
    <name evidence="15" type="ORF">C8E03_103245</name>
</gene>
<dbReference type="InterPro" id="IPR039421">
    <property type="entry name" value="Type_1_exporter"/>
</dbReference>
<evidence type="ECO:0000259" key="13">
    <source>
        <dbReference type="PROSITE" id="PS50929"/>
    </source>
</evidence>
<keyword evidence="7" id="KW-0788">Thiol protease</keyword>
<dbReference type="SUPFAM" id="SSF90123">
    <property type="entry name" value="ABC transporter transmembrane region"/>
    <property type="match status" value="1"/>
</dbReference>
<feature type="domain" description="ABC transmembrane type-1" evidence="13">
    <location>
        <begin position="156"/>
        <end position="436"/>
    </location>
</feature>
<dbReference type="GO" id="GO:0015421">
    <property type="term" value="F:ABC-type oligopeptide transporter activity"/>
    <property type="evidence" value="ECO:0007669"/>
    <property type="project" value="TreeGrafter"/>
</dbReference>
<dbReference type="GO" id="GO:0005524">
    <property type="term" value="F:ATP binding"/>
    <property type="evidence" value="ECO:0007669"/>
    <property type="project" value="UniProtKB-KW"/>
</dbReference>
<dbReference type="InterPro" id="IPR003439">
    <property type="entry name" value="ABC_transporter-like_ATP-bd"/>
</dbReference>
<evidence type="ECO:0000256" key="2">
    <source>
        <dbReference type="ARBA" id="ARBA00022448"/>
    </source>
</evidence>
<dbReference type="PROSITE" id="PS50929">
    <property type="entry name" value="ABC_TM1F"/>
    <property type="match status" value="1"/>
</dbReference>
<keyword evidence="9 11" id="KW-1133">Transmembrane helix</keyword>
<dbReference type="PROSITE" id="PS50990">
    <property type="entry name" value="PEPTIDASE_C39"/>
    <property type="match status" value="1"/>
</dbReference>
<dbReference type="SUPFAM" id="SSF52540">
    <property type="entry name" value="P-loop containing nucleoside triphosphate hydrolases"/>
    <property type="match status" value="1"/>
</dbReference>
<keyword evidence="6" id="KW-0378">Hydrolase</keyword>
<evidence type="ECO:0000256" key="10">
    <source>
        <dbReference type="ARBA" id="ARBA00023136"/>
    </source>
</evidence>
<dbReference type="PANTHER" id="PTHR43394:SF1">
    <property type="entry name" value="ATP-BINDING CASSETTE SUB-FAMILY B MEMBER 10, MITOCHONDRIAL"/>
    <property type="match status" value="1"/>
</dbReference>
<sequence>MKVHFQQQCEHSECGLACVSMIIDYFTKKTKLSSLREQYGVPNGGYNLLQLQTVLSENGVTSKAVKIDAKSVKAVPLPFIAFWDQKHFVIIEKITSKHILIIDPAIGKKKVMREEFEEHFSGIALYVTNNGHRKIQLSKVHPVILKIAKKNIILLLLTLIISIIMQCLSLVIPYAMQYIIDRLEFSKVLVFKSMLIIIILLFLNYFTFNLIRTRVITRMQTTFDKNFLSTTIIQLLDLPYSYFVNRSKGELIYRINSNSYIRQILIDQMIELIIDIIFFFLYLFAMFFYSVKLAIFTIIIAFILCFFSYINAKVNRKIQQNEIVVLTKAQDMINEIVNNIFTIKSTNSQRNMYCKWEDNFDKQVGLEKEKAKCSSILSNMTQTIQTFYSLFIIFGGYVLVCQQEITLGGVIAFSTIGVSFLKPILSIMNSYSQILMIKLYLERLLDILDTPNESSLMGDKNPSNYKGEITLENVSYKYSEFSPLAVSDVCLKINPYEKVAIVGASGSGKSTLLKVMSCLYLTTSGNVYYDDYNVKELNIHKLREKIGIVLQESCLFKGTFRENITMGRDFTEEDILKNIQVTKLGELVNSFPLGLETNISESGQNLSGGQRQKVAIARTIISNPSIIFLDEPTSALDNESEKTVMEYLLNIKATMVVVAHRLSTIEKFDKIIVMDNGKIVETGSHNELMKKNDYYARLYNISL</sequence>
<protein>
    <submittedName>
        <fullName evidence="15">ABC-type bacteriocin/lantibiotic exporter with double-glycine peptidase domain</fullName>
    </submittedName>
</protein>
<feature type="domain" description="Peptidase C39" evidence="14">
    <location>
        <begin position="8"/>
        <end position="127"/>
    </location>
</feature>